<dbReference type="GO" id="GO:0005634">
    <property type="term" value="C:nucleus"/>
    <property type="evidence" value="ECO:0007669"/>
    <property type="project" value="TreeGrafter"/>
</dbReference>
<dbReference type="GO" id="GO:0003682">
    <property type="term" value="F:chromatin binding"/>
    <property type="evidence" value="ECO:0007669"/>
    <property type="project" value="TreeGrafter"/>
</dbReference>
<keyword evidence="4" id="KW-1185">Reference proteome</keyword>
<name>A0A8S3TVS3_MYTED</name>
<dbReference type="CDD" id="cd09509">
    <property type="entry name" value="SAM_Polycomb"/>
    <property type="match status" value="1"/>
</dbReference>
<accession>A0A8S3TVS3</accession>
<dbReference type="SMART" id="SM00454">
    <property type="entry name" value="SAM"/>
    <property type="match status" value="1"/>
</dbReference>
<dbReference type="InterPro" id="IPR001660">
    <property type="entry name" value="SAM"/>
</dbReference>
<feature type="domain" description="SAM" evidence="2">
    <location>
        <begin position="211"/>
        <end position="275"/>
    </location>
</feature>
<dbReference type="EMBL" id="CAJPWZ010002319">
    <property type="protein sequence ID" value="CAG2235500.1"/>
    <property type="molecule type" value="Genomic_DNA"/>
</dbReference>
<comment type="caution">
    <text evidence="3">The sequence shown here is derived from an EMBL/GenBank/DDBJ whole genome shotgun (WGS) entry which is preliminary data.</text>
</comment>
<dbReference type="Gene3D" id="1.10.150.50">
    <property type="entry name" value="Transcription Factor, Ets-1"/>
    <property type="match status" value="1"/>
</dbReference>
<dbReference type="InterPro" id="IPR013761">
    <property type="entry name" value="SAM/pointed_sf"/>
</dbReference>
<gene>
    <name evidence="3" type="ORF">MEDL_48065</name>
</gene>
<organism evidence="3 4">
    <name type="scientific">Mytilus edulis</name>
    <name type="common">Blue mussel</name>
    <dbReference type="NCBI Taxonomy" id="6550"/>
    <lineage>
        <taxon>Eukaryota</taxon>
        <taxon>Metazoa</taxon>
        <taxon>Spiralia</taxon>
        <taxon>Lophotrochozoa</taxon>
        <taxon>Mollusca</taxon>
        <taxon>Bivalvia</taxon>
        <taxon>Autobranchia</taxon>
        <taxon>Pteriomorphia</taxon>
        <taxon>Mytilida</taxon>
        <taxon>Mytiloidea</taxon>
        <taxon>Mytilidae</taxon>
        <taxon>Mytilinae</taxon>
        <taxon>Mytilus</taxon>
    </lineage>
</organism>
<sequence length="276" mass="30527">MTCSNDVVDEMSVNEKHINLVFDTENAMPGFALIHVPFETHLSETDIINTRNELLLANEHEAHAENDSASDTNNHDDFIRSQSIFSDDQISSPICDQQNQPPSARPKIKPGRRETNKSSHTSSEATSRNSRGQSQITSFINGPNQSTRRNQHQDTPVKTSNRSGLEKSPVTPTEKLHDGASNNKTAELATEAGAQVAIKKTHNFSGRPADWNVDAVCEFITSIPDCSPYAAKFRSEHIDGAALIELDKKDLKEYFDMPLGLAVKICSQLKKLEGKK</sequence>
<evidence type="ECO:0000259" key="2">
    <source>
        <dbReference type="PROSITE" id="PS50105"/>
    </source>
</evidence>
<protein>
    <recommendedName>
        <fullName evidence="2">SAM domain-containing protein</fullName>
    </recommendedName>
</protein>
<dbReference type="Pfam" id="PF00536">
    <property type="entry name" value="SAM_1"/>
    <property type="match status" value="1"/>
</dbReference>
<reference evidence="3" key="1">
    <citation type="submission" date="2021-03" db="EMBL/GenBank/DDBJ databases">
        <authorList>
            <person name="Bekaert M."/>
        </authorList>
    </citation>
    <scope>NUCLEOTIDE SEQUENCE</scope>
</reference>
<proteinExistence type="predicted"/>
<dbReference type="PANTHER" id="PTHR12247:SF131">
    <property type="entry name" value="LD05287P"/>
    <property type="match status" value="1"/>
</dbReference>
<dbReference type="SUPFAM" id="SSF47769">
    <property type="entry name" value="SAM/Pointed domain"/>
    <property type="match status" value="1"/>
</dbReference>
<dbReference type="Proteomes" id="UP000683360">
    <property type="component" value="Unassembled WGS sequence"/>
</dbReference>
<dbReference type="AlphaFoldDB" id="A0A8S3TVS3"/>
<feature type="region of interest" description="Disordered" evidence="1">
    <location>
        <begin position="86"/>
        <end position="182"/>
    </location>
</feature>
<dbReference type="GO" id="GO:0045892">
    <property type="term" value="P:negative regulation of DNA-templated transcription"/>
    <property type="evidence" value="ECO:0007669"/>
    <property type="project" value="TreeGrafter"/>
</dbReference>
<dbReference type="GO" id="GO:0042393">
    <property type="term" value="F:histone binding"/>
    <property type="evidence" value="ECO:0007669"/>
    <property type="project" value="TreeGrafter"/>
</dbReference>
<evidence type="ECO:0000313" key="3">
    <source>
        <dbReference type="EMBL" id="CAG2235500.1"/>
    </source>
</evidence>
<dbReference type="PANTHER" id="PTHR12247">
    <property type="entry name" value="POLYCOMB GROUP PROTEIN"/>
    <property type="match status" value="1"/>
</dbReference>
<evidence type="ECO:0000313" key="4">
    <source>
        <dbReference type="Proteomes" id="UP000683360"/>
    </source>
</evidence>
<feature type="compositionally biased region" description="Polar residues" evidence="1">
    <location>
        <begin position="118"/>
        <end position="163"/>
    </location>
</feature>
<dbReference type="InterPro" id="IPR050548">
    <property type="entry name" value="PcG_chromatin_remod_factors"/>
</dbReference>
<dbReference type="PROSITE" id="PS50105">
    <property type="entry name" value="SAM_DOMAIN"/>
    <property type="match status" value="1"/>
</dbReference>
<evidence type="ECO:0000256" key="1">
    <source>
        <dbReference type="SAM" id="MobiDB-lite"/>
    </source>
</evidence>
<dbReference type="OrthoDB" id="5912862at2759"/>